<comment type="caution">
    <text evidence="3">The sequence shown here is derived from an EMBL/GenBank/DDBJ whole genome shotgun (WGS) entry which is preliminary data.</text>
</comment>
<keyword evidence="4" id="KW-1185">Reference proteome</keyword>
<evidence type="ECO:0000313" key="3">
    <source>
        <dbReference type="EMBL" id="MFD2868597.1"/>
    </source>
</evidence>
<feature type="compositionally biased region" description="Polar residues" evidence="1">
    <location>
        <begin position="35"/>
        <end position="46"/>
    </location>
</feature>
<name>A0ABW5XZW2_9BACL</name>
<protein>
    <recommendedName>
        <fullName evidence="5">Lipoprotein</fullName>
    </recommendedName>
</protein>
<dbReference type="RefSeq" id="WP_186439699.1">
    <property type="nucleotide sequence ID" value="NZ_JBHUOR010000042.1"/>
</dbReference>
<dbReference type="EMBL" id="JBHUOR010000042">
    <property type="protein sequence ID" value="MFD2868597.1"/>
    <property type="molecule type" value="Genomic_DNA"/>
</dbReference>
<reference evidence="4" key="1">
    <citation type="journal article" date="2019" name="Int. J. Syst. Evol. Microbiol.">
        <title>The Global Catalogue of Microorganisms (GCM) 10K type strain sequencing project: providing services to taxonomists for standard genome sequencing and annotation.</title>
        <authorList>
            <consortium name="The Broad Institute Genomics Platform"/>
            <consortium name="The Broad Institute Genome Sequencing Center for Infectious Disease"/>
            <person name="Wu L."/>
            <person name="Ma J."/>
        </authorList>
    </citation>
    <scope>NUCLEOTIDE SEQUENCE [LARGE SCALE GENOMIC DNA]</scope>
    <source>
        <strain evidence="4">KCTC 33522</strain>
    </source>
</reference>
<keyword evidence="2" id="KW-0732">Signal</keyword>
<dbReference type="PROSITE" id="PS51257">
    <property type="entry name" value="PROKAR_LIPOPROTEIN"/>
    <property type="match status" value="1"/>
</dbReference>
<evidence type="ECO:0000256" key="2">
    <source>
        <dbReference type="SAM" id="SignalP"/>
    </source>
</evidence>
<feature type="signal peptide" evidence="2">
    <location>
        <begin position="1"/>
        <end position="20"/>
    </location>
</feature>
<proteinExistence type="predicted"/>
<dbReference type="Proteomes" id="UP001597568">
    <property type="component" value="Unassembled WGS sequence"/>
</dbReference>
<evidence type="ECO:0000256" key="1">
    <source>
        <dbReference type="SAM" id="MobiDB-lite"/>
    </source>
</evidence>
<organism evidence="3 4">
    <name type="scientific">Kurthia populi</name>
    <dbReference type="NCBI Taxonomy" id="1562132"/>
    <lineage>
        <taxon>Bacteria</taxon>
        <taxon>Bacillati</taxon>
        <taxon>Bacillota</taxon>
        <taxon>Bacilli</taxon>
        <taxon>Bacillales</taxon>
        <taxon>Caryophanaceae</taxon>
        <taxon>Kurthia</taxon>
    </lineage>
</organism>
<accession>A0ABW5XZW2</accession>
<evidence type="ECO:0008006" key="5">
    <source>
        <dbReference type="Google" id="ProtNLM"/>
    </source>
</evidence>
<evidence type="ECO:0000313" key="4">
    <source>
        <dbReference type="Proteomes" id="UP001597568"/>
    </source>
</evidence>
<feature type="chain" id="PRO_5046048030" description="Lipoprotein" evidence="2">
    <location>
        <begin position="21"/>
        <end position="46"/>
    </location>
</feature>
<feature type="region of interest" description="Disordered" evidence="1">
    <location>
        <begin position="22"/>
        <end position="46"/>
    </location>
</feature>
<gene>
    <name evidence="3" type="ORF">ACFSY7_08795</name>
</gene>
<sequence>MKKKLVFVLAACILVLTACGPNDNESNDDRDRNYYASTTVNDNDNL</sequence>